<keyword evidence="1" id="KW-0805">Transcription regulation</keyword>
<evidence type="ECO:0000259" key="3">
    <source>
        <dbReference type="PROSITE" id="PS01124"/>
    </source>
</evidence>
<dbReference type="AlphaFoldDB" id="A0A1T2XXG4"/>
<keyword evidence="2" id="KW-0804">Transcription</keyword>
<evidence type="ECO:0000256" key="2">
    <source>
        <dbReference type="ARBA" id="ARBA00023163"/>
    </source>
</evidence>
<dbReference type="InterPro" id="IPR009057">
    <property type="entry name" value="Homeodomain-like_sf"/>
</dbReference>
<organism evidence="4 5">
    <name type="scientific">Pseudomonas fluorescens</name>
    <dbReference type="NCBI Taxonomy" id="294"/>
    <lineage>
        <taxon>Bacteria</taxon>
        <taxon>Pseudomonadati</taxon>
        <taxon>Pseudomonadota</taxon>
        <taxon>Gammaproteobacteria</taxon>
        <taxon>Pseudomonadales</taxon>
        <taxon>Pseudomonadaceae</taxon>
        <taxon>Pseudomonas</taxon>
    </lineage>
</organism>
<dbReference type="Proteomes" id="UP000190965">
    <property type="component" value="Unassembled WGS sequence"/>
</dbReference>
<protein>
    <submittedName>
        <fullName evidence="4">AraC family transcriptional regulator</fullName>
    </submittedName>
</protein>
<dbReference type="GO" id="GO:0003700">
    <property type="term" value="F:DNA-binding transcription factor activity"/>
    <property type="evidence" value="ECO:0007669"/>
    <property type="project" value="InterPro"/>
</dbReference>
<evidence type="ECO:0000313" key="5">
    <source>
        <dbReference type="Proteomes" id="UP000190965"/>
    </source>
</evidence>
<dbReference type="Pfam" id="PF12833">
    <property type="entry name" value="HTH_18"/>
    <property type="match status" value="1"/>
</dbReference>
<accession>A0A1T2XXG4</accession>
<dbReference type="InterPro" id="IPR052158">
    <property type="entry name" value="INH-QAR"/>
</dbReference>
<dbReference type="InterPro" id="IPR029062">
    <property type="entry name" value="Class_I_gatase-like"/>
</dbReference>
<reference evidence="4 5" key="1">
    <citation type="submission" date="2016-12" db="EMBL/GenBank/DDBJ databases">
        <title>Draft genome sequences of seven strains of Pseudomonas fluorescens that produce 4-formylaminooxyvinylglycine.</title>
        <authorList>
            <person name="Okrent R.A."/>
            <person name="Manning V.A."/>
            <person name="Trippe K.M."/>
        </authorList>
    </citation>
    <scope>NUCLEOTIDE SEQUENCE [LARGE SCALE GENOMIC DNA]</scope>
    <source>
        <strain evidence="4 5">P5A</strain>
    </source>
</reference>
<dbReference type="PANTHER" id="PTHR43130">
    <property type="entry name" value="ARAC-FAMILY TRANSCRIPTIONAL REGULATOR"/>
    <property type="match status" value="1"/>
</dbReference>
<dbReference type="Gene3D" id="1.10.10.60">
    <property type="entry name" value="Homeodomain-like"/>
    <property type="match status" value="1"/>
</dbReference>
<dbReference type="CDD" id="cd03137">
    <property type="entry name" value="GATase1_AraC_1"/>
    <property type="match status" value="1"/>
</dbReference>
<proteinExistence type="predicted"/>
<gene>
    <name evidence="4" type="ORF">BFW87_29115</name>
</gene>
<feature type="domain" description="HTH araC/xylS-type" evidence="3">
    <location>
        <begin position="208"/>
        <end position="306"/>
    </location>
</feature>
<sequence>MQRIGFITFPGFGVMSFAALSVFESANNAVGKAHYDVRLLSETGGPVRSSLGVVVHTEGFDDTAFDTVIIGGGNDREFTAPLLTYLRHAAVHSRRLAATCSGTFFLAQAGLLDGMRATTHWFFADEFRARYPKVQLEEERLFVIDGSIWTSAGMTAGIDQALAMVETDLGPAVARAVSKNFILQSRRVAGQPQRSVLLDMEQQTDRIQAAMAYMRNNLHRALPLSELADVAHLSLRQFSRAFHAQTGLSPAKAVEKLRIEAAVALIQDGRHPLDNIARQTGFGDSERMRRAFIRQFGEPPRVIRRTARNPADASAMSRNEG</sequence>
<dbReference type="GO" id="GO:0043565">
    <property type="term" value="F:sequence-specific DNA binding"/>
    <property type="evidence" value="ECO:0007669"/>
    <property type="project" value="InterPro"/>
</dbReference>
<dbReference type="EMBL" id="MSDF01000058">
    <property type="protein sequence ID" value="OPA84565.1"/>
    <property type="molecule type" value="Genomic_DNA"/>
</dbReference>
<dbReference type="PROSITE" id="PS01124">
    <property type="entry name" value="HTH_ARAC_FAMILY_2"/>
    <property type="match status" value="1"/>
</dbReference>
<dbReference type="Pfam" id="PF01965">
    <property type="entry name" value="DJ-1_PfpI"/>
    <property type="match status" value="1"/>
</dbReference>
<comment type="caution">
    <text evidence="4">The sequence shown here is derived from an EMBL/GenBank/DDBJ whole genome shotgun (WGS) entry which is preliminary data.</text>
</comment>
<dbReference type="Gene3D" id="3.40.50.880">
    <property type="match status" value="1"/>
</dbReference>
<name>A0A1T2XXG4_PSEFL</name>
<dbReference type="OrthoDB" id="9803764at2"/>
<dbReference type="PANTHER" id="PTHR43130:SF3">
    <property type="entry name" value="HTH-TYPE TRANSCRIPTIONAL REGULATOR RV1931C"/>
    <property type="match status" value="1"/>
</dbReference>
<dbReference type="SUPFAM" id="SSF46689">
    <property type="entry name" value="Homeodomain-like"/>
    <property type="match status" value="2"/>
</dbReference>
<evidence type="ECO:0000256" key="1">
    <source>
        <dbReference type="ARBA" id="ARBA00023015"/>
    </source>
</evidence>
<dbReference type="SUPFAM" id="SSF52317">
    <property type="entry name" value="Class I glutamine amidotransferase-like"/>
    <property type="match status" value="1"/>
</dbReference>
<dbReference type="InterPro" id="IPR002818">
    <property type="entry name" value="DJ-1/PfpI"/>
</dbReference>
<dbReference type="SMART" id="SM00342">
    <property type="entry name" value="HTH_ARAC"/>
    <property type="match status" value="1"/>
</dbReference>
<dbReference type="RefSeq" id="WP_078743180.1">
    <property type="nucleotide sequence ID" value="NZ_MSDF01000058.1"/>
</dbReference>
<evidence type="ECO:0000313" key="4">
    <source>
        <dbReference type="EMBL" id="OPA84565.1"/>
    </source>
</evidence>
<dbReference type="InterPro" id="IPR018060">
    <property type="entry name" value="HTH_AraC"/>
</dbReference>